<dbReference type="Pfam" id="PF00496">
    <property type="entry name" value="SBP_bac_5"/>
    <property type="match status" value="1"/>
</dbReference>
<comment type="subcellular location">
    <subcellularLocation>
        <location evidence="1">Periplasm</location>
    </subcellularLocation>
</comment>
<evidence type="ECO:0000313" key="9">
    <source>
        <dbReference type="Proteomes" id="UP000317730"/>
    </source>
</evidence>
<name>A0A4Y3TUJ6_9PROT</name>
<protein>
    <submittedName>
        <fullName evidence="8">Peptide ABC transporter substrate-binding protein</fullName>
    </submittedName>
</protein>
<dbReference type="CDD" id="cd08506">
    <property type="entry name" value="PBP2_clavulanate_OppA2"/>
    <property type="match status" value="1"/>
</dbReference>
<dbReference type="InterPro" id="IPR030678">
    <property type="entry name" value="Peptide/Ni-bd"/>
</dbReference>
<evidence type="ECO:0000256" key="1">
    <source>
        <dbReference type="ARBA" id="ARBA00004418"/>
    </source>
</evidence>
<dbReference type="SUPFAM" id="SSF53850">
    <property type="entry name" value="Periplasmic binding protein-like II"/>
    <property type="match status" value="1"/>
</dbReference>
<dbReference type="GO" id="GO:1904680">
    <property type="term" value="F:peptide transmembrane transporter activity"/>
    <property type="evidence" value="ECO:0007669"/>
    <property type="project" value="TreeGrafter"/>
</dbReference>
<keyword evidence="3" id="KW-0813">Transport</keyword>
<dbReference type="PANTHER" id="PTHR30290:SF9">
    <property type="entry name" value="OLIGOPEPTIDE-BINDING PROTEIN APPA"/>
    <property type="match status" value="1"/>
</dbReference>
<evidence type="ECO:0000259" key="7">
    <source>
        <dbReference type="Pfam" id="PF00496"/>
    </source>
</evidence>
<dbReference type="EMBL" id="BJMV01000001">
    <property type="protein sequence ID" value="GEB84425.1"/>
    <property type="molecule type" value="Genomic_DNA"/>
</dbReference>
<proteinExistence type="inferred from homology"/>
<feature type="signal peptide" evidence="6">
    <location>
        <begin position="1"/>
        <end position="23"/>
    </location>
</feature>
<dbReference type="Gene3D" id="3.40.190.10">
    <property type="entry name" value="Periplasmic binding protein-like II"/>
    <property type="match status" value="1"/>
</dbReference>
<evidence type="ECO:0000256" key="4">
    <source>
        <dbReference type="ARBA" id="ARBA00022729"/>
    </source>
</evidence>
<comment type="similarity">
    <text evidence="2">Belongs to the bacterial solute-binding protein 5 family.</text>
</comment>
<evidence type="ECO:0000256" key="5">
    <source>
        <dbReference type="SAM" id="MobiDB-lite"/>
    </source>
</evidence>
<dbReference type="GO" id="GO:0015833">
    <property type="term" value="P:peptide transport"/>
    <property type="evidence" value="ECO:0007669"/>
    <property type="project" value="TreeGrafter"/>
</dbReference>
<evidence type="ECO:0000256" key="6">
    <source>
        <dbReference type="SAM" id="SignalP"/>
    </source>
</evidence>
<organism evidence="8 9">
    <name type="scientific">Acetobacter peroxydans</name>
    <dbReference type="NCBI Taxonomy" id="104098"/>
    <lineage>
        <taxon>Bacteria</taxon>
        <taxon>Pseudomonadati</taxon>
        <taxon>Pseudomonadota</taxon>
        <taxon>Alphaproteobacteria</taxon>
        <taxon>Acetobacterales</taxon>
        <taxon>Acetobacteraceae</taxon>
        <taxon>Acetobacter</taxon>
    </lineage>
</organism>
<feature type="chain" id="PRO_5021329466" evidence="6">
    <location>
        <begin position="24"/>
        <end position="574"/>
    </location>
</feature>
<dbReference type="InterPro" id="IPR000914">
    <property type="entry name" value="SBP_5_dom"/>
</dbReference>
<keyword evidence="4 6" id="KW-0732">Signal</keyword>
<dbReference type="InterPro" id="IPR039424">
    <property type="entry name" value="SBP_5"/>
</dbReference>
<gene>
    <name evidence="8" type="ORF">APE01nite_02220</name>
</gene>
<reference evidence="8 9" key="1">
    <citation type="submission" date="2019-06" db="EMBL/GenBank/DDBJ databases">
        <title>Whole genome shotgun sequence of Acetobacter peroxydans NBRC 13755.</title>
        <authorList>
            <person name="Hosoyama A."/>
            <person name="Uohara A."/>
            <person name="Ohji S."/>
            <person name="Ichikawa N."/>
        </authorList>
    </citation>
    <scope>NUCLEOTIDE SEQUENCE [LARGE SCALE GENOMIC DNA]</scope>
    <source>
        <strain evidence="8 9">NBRC 13755</strain>
    </source>
</reference>
<evidence type="ECO:0000313" key="8">
    <source>
        <dbReference type="EMBL" id="GEB84425.1"/>
    </source>
</evidence>
<feature type="region of interest" description="Disordered" evidence="5">
    <location>
        <begin position="21"/>
        <end position="41"/>
    </location>
</feature>
<sequence>MKRPGLLAALVFMLGALPAPASAQADPPKEPTPVAPAASASDIDAHKGGTLRLVASASGGTLDPQINYGARFVNLFANVYDGLTAFRKVAGPAGAQIVPDLAENLPTPADGGLTYRFTLRPGLRFSDGQPVTVNDVRASFQRIFKVASPTAGAFYGTIVGADACLNAPATCTLEKGVEIDPAQRRITFHLSRPDTEFLHKLAFIHAVILPASSPAHDTGNVPLPGTGPYRLETYDPTTRLELGRNPYFHPWNPQAQPEGFPDRITYTFGIPDETAVTAVENNQYDWMADPIPLDRLGEIGSRFTSRTHVMPHPSIYFLSMNMHEPPFTELAVRQAVNYALNRKALVILYGGPGIAHPLCGMVPTSLPASDIGCDYTRDATPENPAPQWRGPDLERARALVRASGTAGQKVTLITANTSTDIAMGTWLRDMLESIGYKATVRPLNGNIAFSYMQNTDNHVQIGLTGWSADYPSPSNFLDALLGCENFHPHSDSSINLPGFCDKPTQALMDRANSDTSLTDEARNALWRQVNERVMALAPMAPAFETASVVLTSERVKHFIYTTINQVLFSQVWLR</sequence>
<keyword evidence="9" id="KW-1185">Reference proteome</keyword>
<feature type="domain" description="Solute-binding protein family 5" evidence="7">
    <location>
        <begin position="96"/>
        <end position="486"/>
    </location>
</feature>
<dbReference type="PIRSF" id="PIRSF002741">
    <property type="entry name" value="MppA"/>
    <property type="match status" value="1"/>
</dbReference>
<evidence type="ECO:0000256" key="3">
    <source>
        <dbReference type="ARBA" id="ARBA00022448"/>
    </source>
</evidence>
<dbReference type="GO" id="GO:0030288">
    <property type="term" value="C:outer membrane-bounded periplasmic space"/>
    <property type="evidence" value="ECO:0007669"/>
    <property type="project" value="UniProtKB-ARBA"/>
</dbReference>
<accession>A0A4Y3TUJ6</accession>
<dbReference type="Gene3D" id="3.10.105.10">
    <property type="entry name" value="Dipeptide-binding Protein, Domain 3"/>
    <property type="match status" value="1"/>
</dbReference>
<comment type="caution">
    <text evidence="8">The sequence shown here is derived from an EMBL/GenBank/DDBJ whole genome shotgun (WGS) entry which is preliminary data.</text>
</comment>
<dbReference type="GO" id="GO:0043190">
    <property type="term" value="C:ATP-binding cassette (ABC) transporter complex"/>
    <property type="evidence" value="ECO:0007669"/>
    <property type="project" value="InterPro"/>
</dbReference>
<dbReference type="PANTHER" id="PTHR30290">
    <property type="entry name" value="PERIPLASMIC BINDING COMPONENT OF ABC TRANSPORTER"/>
    <property type="match status" value="1"/>
</dbReference>
<dbReference type="AlphaFoldDB" id="A0A4Y3TUJ6"/>
<evidence type="ECO:0000256" key="2">
    <source>
        <dbReference type="ARBA" id="ARBA00005695"/>
    </source>
</evidence>
<dbReference type="Proteomes" id="UP000317730">
    <property type="component" value="Unassembled WGS sequence"/>
</dbReference>